<evidence type="ECO:0000256" key="8">
    <source>
        <dbReference type="ARBA" id="ARBA00023150"/>
    </source>
</evidence>
<accession>M1ZKX3</accession>
<dbReference type="Gene3D" id="2.170.190.11">
    <property type="entry name" value="Molybdopterin biosynthesis moea protein, domain 3"/>
    <property type="match status" value="1"/>
</dbReference>
<evidence type="ECO:0000256" key="10">
    <source>
        <dbReference type="RuleBase" id="RU365090"/>
    </source>
</evidence>
<dbReference type="PANTHER" id="PTHR10192">
    <property type="entry name" value="MOLYBDOPTERIN BIOSYNTHESIS PROTEIN"/>
    <property type="match status" value="1"/>
</dbReference>
<evidence type="ECO:0000256" key="4">
    <source>
        <dbReference type="ARBA" id="ARBA00010763"/>
    </source>
</evidence>
<dbReference type="InterPro" id="IPR005111">
    <property type="entry name" value="MoeA_C_domain_IV"/>
</dbReference>
<dbReference type="InterPro" id="IPR008284">
    <property type="entry name" value="MoCF_biosynth_CS"/>
</dbReference>
<reference evidence="12 13" key="1">
    <citation type="submission" date="2016-11" db="EMBL/GenBank/DDBJ databases">
        <authorList>
            <person name="Manzoor S."/>
        </authorList>
    </citation>
    <scope>NUCLEOTIDE SEQUENCE [LARGE SCALE GENOMIC DNA]</scope>
    <source>
        <strain evidence="12">Clostridium ultunense strain Esp</strain>
    </source>
</reference>
<dbReference type="Pfam" id="PF03453">
    <property type="entry name" value="MoeA_N"/>
    <property type="match status" value="1"/>
</dbReference>
<evidence type="ECO:0000256" key="7">
    <source>
        <dbReference type="ARBA" id="ARBA00022505"/>
    </source>
</evidence>
<evidence type="ECO:0000256" key="3">
    <source>
        <dbReference type="ARBA" id="ARBA00005046"/>
    </source>
</evidence>
<dbReference type="InterPro" id="IPR001453">
    <property type="entry name" value="MoaB/Mog_dom"/>
</dbReference>
<dbReference type="InterPro" id="IPR005110">
    <property type="entry name" value="MoeA_linker/N"/>
</dbReference>
<dbReference type="GO" id="GO:0005829">
    <property type="term" value="C:cytosol"/>
    <property type="evidence" value="ECO:0007669"/>
    <property type="project" value="TreeGrafter"/>
</dbReference>
<comment type="catalytic activity">
    <reaction evidence="9">
        <text>adenylyl-molybdopterin + molybdate = Mo-molybdopterin + AMP + H(+)</text>
        <dbReference type="Rhea" id="RHEA:35047"/>
        <dbReference type="ChEBI" id="CHEBI:15378"/>
        <dbReference type="ChEBI" id="CHEBI:36264"/>
        <dbReference type="ChEBI" id="CHEBI:62727"/>
        <dbReference type="ChEBI" id="CHEBI:71302"/>
        <dbReference type="ChEBI" id="CHEBI:456215"/>
        <dbReference type="EC" id="2.10.1.1"/>
    </reaction>
</comment>
<protein>
    <recommendedName>
        <fullName evidence="6 10">Molybdopterin molybdenumtransferase</fullName>
        <ecNumber evidence="5 10">2.10.1.1</ecNumber>
    </recommendedName>
</protein>
<keyword evidence="8 10" id="KW-0501">Molybdenum cofactor biosynthesis</keyword>
<dbReference type="Gene3D" id="3.90.105.10">
    <property type="entry name" value="Molybdopterin biosynthesis moea protein, domain 2"/>
    <property type="match status" value="1"/>
</dbReference>
<dbReference type="GO" id="GO:0046872">
    <property type="term" value="F:metal ion binding"/>
    <property type="evidence" value="ECO:0007669"/>
    <property type="project" value="UniProtKB-UniRule"/>
</dbReference>
<dbReference type="EC" id="2.10.1.1" evidence="5 10"/>
<keyword evidence="7 10" id="KW-0500">Molybdenum</keyword>
<keyword evidence="10" id="KW-0808">Transferase</keyword>
<dbReference type="OrthoDB" id="9804758at2"/>
<dbReference type="PROSITE" id="PS01079">
    <property type="entry name" value="MOCF_BIOSYNTHESIS_2"/>
    <property type="match status" value="1"/>
</dbReference>
<gene>
    <name evidence="12" type="primary">moeA</name>
    <name evidence="12" type="ORF">CUESP1_2861</name>
</gene>
<dbReference type="EMBL" id="LT669839">
    <property type="protein sequence ID" value="SHD78191.1"/>
    <property type="molecule type" value="Genomic_DNA"/>
</dbReference>
<dbReference type="NCBIfam" id="TIGR00177">
    <property type="entry name" value="molyb_syn"/>
    <property type="match status" value="1"/>
</dbReference>
<comment type="similarity">
    <text evidence="4 10">Belongs to the MoeA family.</text>
</comment>
<dbReference type="HOGENOM" id="CLU_010186_7_2_9"/>
<dbReference type="GO" id="GO:0006777">
    <property type="term" value="P:Mo-molybdopterin cofactor biosynthetic process"/>
    <property type="evidence" value="ECO:0007669"/>
    <property type="project" value="UniProtKB-UniRule"/>
</dbReference>
<dbReference type="Proteomes" id="UP000245423">
    <property type="component" value="Chromosome 1"/>
</dbReference>
<comment type="function">
    <text evidence="1 10">Catalyzes the insertion of molybdate into adenylated molybdopterin with the concomitant release of AMP.</text>
</comment>
<dbReference type="SUPFAM" id="SSF53218">
    <property type="entry name" value="Molybdenum cofactor biosynthesis proteins"/>
    <property type="match status" value="1"/>
</dbReference>
<dbReference type="InterPro" id="IPR036135">
    <property type="entry name" value="MoeA_linker/N_sf"/>
</dbReference>
<proteinExistence type="inferred from homology"/>
<feature type="domain" description="MoaB/Mog" evidence="11">
    <location>
        <begin position="187"/>
        <end position="326"/>
    </location>
</feature>
<keyword evidence="13" id="KW-1185">Reference proteome</keyword>
<keyword evidence="10" id="KW-0460">Magnesium</keyword>
<comment type="cofactor">
    <cofactor evidence="10">
        <name>Mg(2+)</name>
        <dbReference type="ChEBI" id="CHEBI:18420"/>
    </cofactor>
</comment>
<dbReference type="SUPFAM" id="SSF63867">
    <property type="entry name" value="MoeA C-terminal domain-like"/>
    <property type="match status" value="1"/>
</dbReference>
<dbReference type="InterPro" id="IPR038987">
    <property type="entry name" value="MoeA-like"/>
</dbReference>
<dbReference type="InterPro" id="IPR036688">
    <property type="entry name" value="MoeA_C_domain_IV_sf"/>
</dbReference>
<dbReference type="PANTHER" id="PTHR10192:SF5">
    <property type="entry name" value="GEPHYRIN"/>
    <property type="match status" value="1"/>
</dbReference>
<dbReference type="AlphaFoldDB" id="M1ZKX3"/>
<comment type="pathway">
    <text evidence="3 10">Cofactor biosynthesis; molybdopterin biosynthesis.</text>
</comment>
<dbReference type="Pfam" id="PF03454">
    <property type="entry name" value="MoeA_C"/>
    <property type="match status" value="1"/>
</dbReference>
<dbReference type="GO" id="GO:0061599">
    <property type="term" value="F:molybdopterin molybdotransferase activity"/>
    <property type="evidence" value="ECO:0007669"/>
    <property type="project" value="UniProtKB-UniRule"/>
</dbReference>
<comment type="function">
    <text evidence="2">May be involved in the biosynthesis of molybdopterin.</text>
</comment>
<dbReference type="Gene3D" id="2.40.340.10">
    <property type="entry name" value="MoeA, C-terminal, domain IV"/>
    <property type="match status" value="1"/>
</dbReference>
<dbReference type="InterPro" id="IPR036425">
    <property type="entry name" value="MoaB/Mog-like_dom_sf"/>
</dbReference>
<evidence type="ECO:0000256" key="5">
    <source>
        <dbReference type="ARBA" id="ARBA00013269"/>
    </source>
</evidence>
<dbReference type="SMART" id="SM00852">
    <property type="entry name" value="MoCF_biosynth"/>
    <property type="match status" value="1"/>
</dbReference>
<evidence type="ECO:0000256" key="1">
    <source>
        <dbReference type="ARBA" id="ARBA00002901"/>
    </source>
</evidence>
<name>M1ZKX3_9FIRM</name>
<dbReference type="UniPathway" id="UPA00344"/>
<dbReference type="Pfam" id="PF00994">
    <property type="entry name" value="MoCF_biosynth"/>
    <property type="match status" value="1"/>
</dbReference>
<evidence type="ECO:0000313" key="13">
    <source>
        <dbReference type="Proteomes" id="UP000245423"/>
    </source>
</evidence>
<sequence>MDFFDVVSTQEARNRIMRNFKEYEFKIEEISILEATDRILAESIYSNINVPEFNRSTVDGYAIKFKDSQGASESVPSLFNILGEVKMGETPKSSIKSGETMYVPTGGMIPEGADGMVMIEYTEKLDEENLMVYKPISFNENIVLKGDDIKKGEMVLKKGRRINPEVVGVLAALGIPKVKVYKRPKFYIISTGDEIIDIDEELELGKIRDINSYTLYSTIVKLGGEITGKTIVKDDYELLRKEVDKAIAISDIVLISGGSSVGTRDYTGKVIDSFNGKGVFVHGISIKPGKPTILGEGKGKLIVGLPGHPVSSIIVFKTIVEEYIYKKMGVIDYKLKTKVIMDFNFPSSPGQETYQMVKLENRDGKIYATPSFGKSGMITLLSNSDGYIIIKPYEEGIYKGEEREVYLL</sequence>
<dbReference type="RefSeq" id="WP_005586328.1">
    <property type="nucleotide sequence ID" value="NZ_LT669839.1"/>
</dbReference>
<dbReference type="SUPFAM" id="SSF63882">
    <property type="entry name" value="MoeA N-terminal region -like"/>
    <property type="match status" value="1"/>
</dbReference>
<keyword evidence="10" id="KW-0479">Metal-binding</keyword>
<evidence type="ECO:0000256" key="2">
    <source>
        <dbReference type="ARBA" id="ARBA00003487"/>
    </source>
</evidence>
<evidence type="ECO:0000313" key="12">
    <source>
        <dbReference type="EMBL" id="SHD78191.1"/>
    </source>
</evidence>
<dbReference type="Gene3D" id="3.40.980.10">
    <property type="entry name" value="MoaB/Mog-like domain"/>
    <property type="match status" value="1"/>
</dbReference>
<organism evidence="12 13">
    <name type="scientific">[Clostridium] ultunense Esp</name>
    <dbReference type="NCBI Taxonomy" id="1288971"/>
    <lineage>
        <taxon>Bacteria</taxon>
        <taxon>Bacillati</taxon>
        <taxon>Bacillota</taxon>
        <taxon>Tissierellia</taxon>
        <taxon>Tissierellales</taxon>
        <taxon>Tepidimicrobiaceae</taxon>
        <taxon>Schnuerera</taxon>
    </lineage>
</organism>
<evidence type="ECO:0000256" key="9">
    <source>
        <dbReference type="ARBA" id="ARBA00047317"/>
    </source>
</evidence>
<evidence type="ECO:0000256" key="6">
    <source>
        <dbReference type="ARBA" id="ARBA00021108"/>
    </source>
</evidence>
<dbReference type="CDD" id="cd00887">
    <property type="entry name" value="MoeA"/>
    <property type="match status" value="1"/>
</dbReference>
<evidence type="ECO:0000259" key="11">
    <source>
        <dbReference type="SMART" id="SM00852"/>
    </source>
</evidence>